<organism evidence="1">
    <name type="scientific">marine sediment metagenome</name>
    <dbReference type="NCBI Taxonomy" id="412755"/>
    <lineage>
        <taxon>unclassified sequences</taxon>
        <taxon>metagenomes</taxon>
        <taxon>ecological metagenomes</taxon>
    </lineage>
</organism>
<accession>A0A0F9GPQ6</accession>
<gene>
    <name evidence="1" type="ORF">LCGC14_2095160</name>
</gene>
<feature type="non-terminal residue" evidence="1">
    <location>
        <position position="164"/>
    </location>
</feature>
<evidence type="ECO:0000313" key="1">
    <source>
        <dbReference type="EMBL" id="KKL71410.1"/>
    </source>
</evidence>
<reference evidence="1" key="1">
    <citation type="journal article" date="2015" name="Nature">
        <title>Complex archaea that bridge the gap between prokaryotes and eukaryotes.</title>
        <authorList>
            <person name="Spang A."/>
            <person name="Saw J.H."/>
            <person name="Jorgensen S.L."/>
            <person name="Zaremba-Niedzwiedzka K."/>
            <person name="Martijn J."/>
            <person name="Lind A.E."/>
            <person name="van Eijk R."/>
            <person name="Schleper C."/>
            <person name="Guy L."/>
            <person name="Ettema T.J."/>
        </authorList>
    </citation>
    <scope>NUCLEOTIDE SEQUENCE</scope>
</reference>
<proteinExistence type="predicted"/>
<sequence length="164" mass="17945">MAEDNKPVVLTFSGGINARQRSADINIEECTEGENFNLNFQSAVLAPRDQFGVVAIAPNGQPIYMISQLVKLDGTLSTIIQAGGTVYSWDGTPAGFTEVGTVSPDARLRGPIDSNFTLDSFIILTDLAKKENVKKWNGETFQDFEHNLGVNFKAKYISVQNERA</sequence>
<comment type="caution">
    <text evidence="1">The sequence shown here is derived from an EMBL/GenBank/DDBJ whole genome shotgun (WGS) entry which is preliminary data.</text>
</comment>
<dbReference type="AlphaFoldDB" id="A0A0F9GPQ6"/>
<protein>
    <submittedName>
        <fullName evidence="1">Uncharacterized protein</fullName>
    </submittedName>
</protein>
<name>A0A0F9GPQ6_9ZZZZ</name>
<dbReference type="EMBL" id="LAZR01025600">
    <property type="protein sequence ID" value="KKL71410.1"/>
    <property type="molecule type" value="Genomic_DNA"/>
</dbReference>